<reference evidence="1 2" key="1">
    <citation type="submission" date="2017-02" db="EMBL/GenBank/DDBJ databases">
        <authorList>
            <person name="Peterson S.W."/>
        </authorList>
    </citation>
    <scope>NUCLEOTIDE SEQUENCE [LARGE SCALE GENOMIC DNA]</scope>
    <source>
        <strain evidence="1 2">SRS1_H2-8</strain>
    </source>
</reference>
<protein>
    <recommendedName>
        <fullName evidence="3">Acyltransferase invovled in MEL production</fullName>
    </recommendedName>
</protein>
<evidence type="ECO:0000313" key="2">
    <source>
        <dbReference type="Proteomes" id="UP000239563"/>
    </source>
</evidence>
<accession>A0A2N8U9W9</accession>
<gene>
    <name evidence="1" type="ORF">SRS1_12506</name>
</gene>
<dbReference type="PANTHER" id="PTHR42034">
    <property type="entry name" value="CHROMOSOME 7, WHOLE GENOME SHOTGUN SEQUENCE-RELATED"/>
    <property type="match status" value="1"/>
</dbReference>
<dbReference type="Proteomes" id="UP000239563">
    <property type="component" value="Chromosome II"/>
</dbReference>
<organism evidence="1 2">
    <name type="scientific">Sporisorium reilianum f. sp. reilianum</name>
    <dbReference type="NCBI Taxonomy" id="72559"/>
    <lineage>
        <taxon>Eukaryota</taxon>
        <taxon>Fungi</taxon>
        <taxon>Dikarya</taxon>
        <taxon>Basidiomycota</taxon>
        <taxon>Ustilaginomycotina</taxon>
        <taxon>Ustilaginomycetes</taxon>
        <taxon>Ustilaginales</taxon>
        <taxon>Ustilaginaceae</taxon>
        <taxon>Sporisorium</taxon>
    </lineage>
</organism>
<dbReference type="Gene3D" id="3.30.559.10">
    <property type="entry name" value="Chloramphenicol acetyltransferase-like domain"/>
    <property type="match status" value="1"/>
</dbReference>
<dbReference type="EMBL" id="LT795055">
    <property type="protein sequence ID" value="SJX61520.1"/>
    <property type="molecule type" value="Genomic_DNA"/>
</dbReference>
<proteinExistence type="predicted"/>
<name>A0A2N8U9W9_9BASI</name>
<evidence type="ECO:0000313" key="1">
    <source>
        <dbReference type="EMBL" id="SJX61520.1"/>
    </source>
</evidence>
<dbReference type="PANTHER" id="PTHR42034:SF3">
    <property type="entry name" value="ACYL-COA-DEPENDENT ACYLTRANSFERASE MAC2"/>
    <property type="match status" value="1"/>
</dbReference>
<dbReference type="InterPro" id="IPR023213">
    <property type="entry name" value="CAT-like_dom_sf"/>
</dbReference>
<evidence type="ECO:0008006" key="3">
    <source>
        <dbReference type="Google" id="ProtNLM"/>
    </source>
</evidence>
<dbReference type="Gene3D" id="3.30.559.30">
    <property type="entry name" value="Nonribosomal peptide synthetase, condensation domain"/>
    <property type="match status" value="1"/>
</dbReference>
<sequence length="567" mass="62304">MAASANTSTASERLERPSVNGWGIVSSNEAKRRLEGAELLVNYSEYFNQGDFQLTLAFPFKTDIDVTTLEKRFPAAIWIARTLLPELGTSTVSSVSSSSEVDLDHATFEAIKTLDEALGWLDQSAFVVHGARSFQEVCDKTSNERIEPAGKHFRAYLVLNPKSGPSAFVLNVSHVLNGHRLLYQAQNILQSLFHPVFSEQSSRCSRAAPSDTARAQIELVKAVFKPEDLKRVLPQLPQSLSHAYKSRFQPGTEQLKISSQKLAQRLENDAKPTIGIRGFNHVLTSLRDDVRPMVNLRRSFSRQEQERFRVQCKRNKATISSYVYAAIVKATDQVTATFDSSGNGQMAQGAHLTFPAHASRWLPGETANHARSVVTMAIAPASVYLSSEDVRPSSSGSLEQSDLQEAQVQDTFRLARMLGTKQNEYLESPHMLGFLDMLGQAGAEGISNNAEALAKGSTAVSPNPSFSTPTLTSQGIFDIAKDYPLATSEQKESSTSASSASRWLQLIDVVQYGRATSPSVCFSLYSFDGRLNLMVHFDERRFDRGVVTAVLDKVCDLIAPCCHAALL</sequence>
<dbReference type="AlphaFoldDB" id="A0A2N8U9W9"/>